<feature type="active site" description="Proton donor" evidence="7">
    <location>
        <position position="165"/>
    </location>
</feature>
<keyword evidence="11" id="KW-1185">Reference proteome</keyword>
<evidence type="ECO:0000256" key="3">
    <source>
        <dbReference type="ARBA" id="ARBA00022670"/>
    </source>
</evidence>
<dbReference type="PANTHER" id="PTHR10589:SF17">
    <property type="entry name" value="UBIQUITIN CARBOXYL-TERMINAL HYDROLASE"/>
    <property type="match status" value="1"/>
</dbReference>
<dbReference type="InterPro" id="IPR001578">
    <property type="entry name" value="Peptidase_C12_UCH"/>
</dbReference>
<dbReference type="PROSITE" id="PS52048">
    <property type="entry name" value="UCH_DOMAIN"/>
    <property type="match status" value="1"/>
</dbReference>
<evidence type="ECO:0000256" key="8">
    <source>
        <dbReference type="RuleBase" id="RU361215"/>
    </source>
</evidence>
<dbReference type="EC" id="3.4.19.12" evidence="8"/>
<protein>
    <recommendedName>
        <fullName evidence="8">Ubiquitin carboxyl-terminal hydrolase</fullName>
        <ecNumber evidence="8">3.4.19.12</ecNumber>
    </recommendedName>
</protein>
<accession>A0A1J4JGS7</accession>
<dbReference type="OrthoDB" id="427186at2759"/>
<organism evidence="10 11">
    <name type="scientific">Tritrichomonas foetus</name>
    <dbReference type="NCBI Taxonomy" id="1144522"/>
    <lineage>
        <taxon>Eukaryota</taxon>
        <taxon>Metamonada</taxon>
        <taxon>Parabasalia</taxon>
        <taxon>Tritrichomonadida</taxon>
        <taxon>Tritrichomonadidae</taxon>
        <taxon>Tritrichomonas</taxon>
    </lineage>
</organism>
<reference evidence="10" key="1">
    <citation type="submission" date="2016-10" db="EMBL/GenBank/DDBJ databases">
        <authorList>
            <person name="Benchimol M."/>
            <person name="Almeida L.G."/>
            <person name="Vasconcelos A.T."/>
            <person name="Perreira-Neves A."/>
            <person name="Rosa I.A."/>
            <person name="Tasca T."/>
            <person name="Bogo M.R."/>
            <person name="de Souza W."/>
        </authorList>
    </citation>
    <scope>NUCLEOTIDE SEQUENCE [LARGE SCALE GENOMIC DNA]</scope>
    <source>
        <strain evidence="10">K</strain>
    </source>
</reference>
<dbReference type="EMBL" id="MLAK01001060">
    <property type="protein sequence ID" value="OHS98360.1"/>
    <property type="molecule type" value="Genomic_DNA"/>
</dbReference>
<dbReference type="PANTHER" id="PTHR10589">
    <property type="entry name" value="UBIQUITIN CARBOXYL-TERMINAL HYDROLASE"/>
    <property type="match status" value="1"/>
</dbReference>
<feature type="site" description="Transition state stabilizer" evidence="7">
    <location>
        <position position="87"/>
    </location>
</feature>
<dbReference type="GO" id="GO:0006511">
    <property type="term" value="P:ubiquitin-dependent protein catabolic process"/>
    <property type="evidence" value="ECO:0007669"/>
    <property type="project" value="UniProtKB-UniRule"/>
</dbReference>
<dbReference type="GeneID" id="94829296"/>
<feature type="site" description="Important for enzyme activity" evidence="7">
    <location>
        <position position="180"/>
    </location>
</feature>
<evidence type="ECO:0000259" key="9">
    <source>
        <dbReference type="PROSITE" id="PS52048"/>
    </source>
</evidence>
<dbReference type="GO" id="GO:0005737">
    <property type="term" value="C:cytoplasm"/>
    <property type="evidence" value="ECO:0007669"/>
    <property type="project" value="TreeGrafter"/>
</dbReference>
<dbReference type="PRINTS" id="PR00707">
    <property type="entry name" value="UBCTHYDRLASE"/>
</dbReference>
<evidence type="ECO:0000256" key="1">
    <source>
        <dbReference type="ARBA" id="ARBA00000707"/>
    </source>
</evidence>
<evidence type="ECO:0000256" key="7">
    <source>
        <dbReference type="PROSITE-ProRule" id="PRU01393"/>
    </source>
</evidence>
<dbReference type="RefSeq" id="XP_068351497.1">
    <property type="nucleotide sequence ID" value="XM_068494592.1"/>
</dbReference>
<evidence type="ECO:0000256" key="5">
    <source>
        <dbReference type="ARBA" id="ARBA00022801"/>
    </source>
</evidence>
<dbReference type="VEuPathDB" id="TrichDB:TRFO_08952"/>
<dbReference type="Proteomes" id="UP000179807">
    <property type="component" value="Unassembled WGS sequence"/>
</dbReference>
<dbReference type="Gene3D" id="3.40.532.10">
    <property type="entry name" value="Peptidase C12, ubiquitin carboxyl-terminal hydrolase"/>
    <property type="match status" value="1"/>
</dbReference>
<keyword evidence="6 7" id="KW-0788">Thiol protease</keyword>
<feature type="active site" description="Nucleophile" evidence="7">
    <location>
        <position position="93"/>
    </location>
</feature>
<keyword evidence="4 7" id="KW-0833">Ubl conjugation pathway</keyword>
<dbReference type="FunFam" id="3.40.532.10:FF:000006">
    <property type="entry name" value="Ubiquitin carboxyl-terminal hydrolase"/>
    <property type="match status" value="1"/>
</dbReference>
<evidence type="ECO:0000256" key="6">
    <source>
        <dbReference type="ARBA" id="ARBA00022807"/>
    </source>
</evidence>
<comment type="caution">
    <text evidence="10">The sequence shown here is derived from an EMBL/GenBank/DDBJ whole genome shotgun (WGS) entry which is preliminary data.</text>
</comment>
<evidence type="ECO:0000313" key="11">
    <source>
        <dbReference type="Proteomes" id="UP000179807"/>
    </source>
</evidence>
<dbReference type="GO" id="GO:0004843">
    <property type="term" value="F:cysteine-type deubiquitinase activity"/>
    <property type="evidence" value="ECO:0007669"/>
    <property type="project" value="UniProtKB-UniRule"/>
</dbReference>
<proteinExistence type="inferred from homology"/>
<gene>
    <name evidence="10" type="primary">UCHL3</name>
    <name evidence="10" type="ORF">TRFO_08952</name>
</gene>
<comment type="similarity">
    <text evidence="2 7 8">Belongs to the peptidase C12 family.</text>
</comment>
<keyword evidence="5 7" id="KW-0378">Hydrolase</keyword>
<name>A0A1J4JGS7_9EUKA</name>
<sequence>MSDDGDLTPLSNDPESLTEYCIRIGLDPETFSFNEIFSFDEEMLQMVPRPVYSVIFLYPVGGDDGPLEQRHSEEIKLSGSVPWFTLQTVPNACGTIAVIHSILNNQERFNIIPDSWISKFISKSKEMTPEQRAEYIEGNDEIQELHEDAAVEDDTPVTEDSSTNHFIAFVKHDGKLWELDGRKPQPICHGPAESLLEAAVAVLNRDFIPNIDDPMRISAVALCGNA</sequence>
<dbReference type="Pfam" id="PF01088">
    <property type="entry name" value="Peptidase_C12"/>
    <property type="match status" value="1"/>
</dbReference>
<evidence type="ECO:0000256" key="2">
    <source>
        <dbReference type="ARBA" id="ARBA00009326"/>
    </source>
</evidence>
<dbReference type="InterPro" id="IPR036959">
    <property type="entry name" value="Peptidase_C12_UCH_sf"/>
</dbReference>
<keyword evidence="3 7" id="KW-0645">Protease</keyword>
<evidence type="ECO:0000313" key="10">
    <source>
        <dbReference type="EMBL" id="OHS98360.1"/>
    </source>
</evidence>
<dbReference type="GO" id="GO:0016579">
    <property type="term" value="P:protein deubiquitination"/>
    <property type="evidence" value="ECO:0007669"/>
    <property type="project" value="TreeGrafter"/>
</dbReference>
<evidence type="ECO:0000256" key="4">
    <source>
        <dbReference type="ARBA" id="ARBA00022786"/>
    </source>
</evidence>
<dbReference type="SUPFAM" id="SSF54001">
    <property type="entry name" value="Cysteine proteinases"/>
    <property type="match status" value="1"/>
</dbReference>
<feature type="domain" description="UCH catalytic" evidence="9">
    <location>
        <begin position="6"/>
        <end position="224"/>
    </location>
</feature>
<comment type="catalytic activity">
    <reaction evidence="1 7 8">
        <text>Thiol-dependent hydrolysis of ester, thioester, amide, peptide and isopeptide bonds formed by the C-terminal Gly of ubiquitin (a 76-residue protein attached to proteins as an intracellular targeting signal).</text>
        <dbReference type="EC" id="3.4.19.12"/>
    </reaction>
</comment>
<dbReference type="InterPro" id="IPR038765">
    <property type="entry name" value="Papain-like_cys_pep_sf"/>
</dbReference>
<dbReference type="AlphaFoldDB" id="A0A1J4JGS7"/>